<comment type="caution">
    <text evidence="3">The sequence shown here is derived from an EMBL/GenBank/DDBJ whole genome shotgun (WGS) entry which is preliminary data.</text>
</comment>
<feature type="compositionally biased region" description="Basic residues" evidence="1">
    <location>
        <begin position="206"/>
        <end position="215"/>
    </location>
</feature>
<evidence type="ECO:0000256" key="1">
    <source>
        <dbReference type="SAM" id="MobiDB-lite"/>
    </source>
</evidence>
<feature type="compositionally biased region" description="Low complexity" evidence="1">
    <location>
        <begin position="107"/>
        <end position="127"/>
    </location>
</feature>
<gene>
    <name evidence="3" type="ORF">A4X13_0g911</name>
</gene>
<dbReference type="Proteomes" id="UP000077521">
    <property type="component" value="Unassembled WGS sequence"/>
</dbReference>
<dbReference type="PROSITE" id="PS50174">
    <property type="entry name" value="G_PATCH"/>
    <property type="match status" value="1"/>
</dbReference>
<sequence length="388" mass="41219">MGLSERKVKRRLVGSAVTSNSAWTKNEALPGQRMLASMGWSQGQGLGVGQQGSAAPISVAFKLDNKGLGVTRAEKEARSSGAKTGSMDWLGGGSDYEALLQRINAANAADTDAATPTQTTTEAATSDSDSESDQDDAAVQSQRSDKSKGKKKKEDKKKKKSSKRKDSEDDEAEEGKRKSKSKKEKEDKKKSKRKASEDDDADEAKRRKKSKKEGKRKAADGSESAGEKEVSVTVTTTTTVMSVAPVAPHRLAHRAKFLRAKGLLPSDSRSSPVSGSSTPIILPKSASPSAPASPAPAPAPIPEPVLEKKPKAEPSVQVEAPTPMITDPLAEPYEPPPSTMSVQTYLANKLIRRKAEIARAKREAQDAVWGRVAAVVATTTTTTTTTKA</sequence>
<dbReference type="PANTHER" id="PTHR20923">
    <property type="entry name" value="BAT4 PROTEIN-RELATED"/>
    <property type="match status" value="1"/>
</dbReference>
<dbReference type="PANTHER" id="PTHR20923:SF1">
    <property type="entry name" value="G PATCH DOMAIN AND ANKYRIN REPEAT-CONTAINING PROTEIN 1"/>
    <property type="match status" value="1"/>
</dbReference>
<feature type="compositionally biased region" description="Pro residues" evidence="1">
    <location>
        <begin position="291"/>
        <end position="303"/>
    </location>
</feature>
<reference evidence="3" key="1">
    <citation type="submission" date="2016-04" db="EMBL/GenBank/DDBJ databases">
        <authorList>
            <person name="Nguyen H.D."/>
            <person name="Samba Siva P."/>
            <person name="Cullis J."/>
            <person name="Levesque C.A."/>
            <person name="Hambleton S."/>
        </authorList>
    </citation>
    <scope>NUCLEOTIDE SEQUENCE</scope>
    <source>
        <strain evidence="3">DAOMC 236416</strain>
    </source>
</reference>
<dbReference type="SMART" id="SM00443">
    <property type="entry name" value="G_patch"/>
    <property type="match status" value="1"/>
</dbReference>
<organism evidence="3 4">
    <name type="scientific">Tilletia indica</name>
    <dbReference type="NCBI Taxonomy" id="43049"/>
    <lineage>
        <taxon>Eukaryota</taxon>
        <taxon>Fungi</taxon>
        <taxon>Dikarya</taxon>
        <taxon>Basidiomycota</taxon>
        <taxon>Ustilaginomycotina</taxon>
        <taxon>Exobasidiomycetes</taxon>
        <taxon>Tilletiales</taxon>
        <taxon>Tilletiaceae</taxon>
        <taxon>Tilletia</taxon>
    </lineage>
</organism>
<feature type="compositionally biased region" description="Low complexity" evidence="1">
    <location>
        <begin position="265"/>
        <end position="290"/>
    </location>
</feature>
<accession>A0A177THP3</accession>
<dbReference type="EMBL" id="LWDF02000032">
    <property type="protein sequence ID" value="KAE8259581.1"/>
    <property type="molecule type" value="Genomic_DNA"/>
</dbReference>
<dbReference type="GO" id="GO:0003676">
    <property type="term" value="F:nucleic acid binding"/>
    <property type="evidence" value="ECO:0007669"/>
    <property type="project" value="InterPro"/>
</dbReference>
<dbReference type="AlphaFoldDB" id="A0A177THP3"/>
<feature type="compositionally biased region" description="Basic residues" evidence="1">
    <location>
        <begin position="148"/>
        <end position="163"/>
    </location>
</feature>
<name>A0A177THP3_9BASI</name>
<feature type="region of interest" description="Disordered" evidence="1">
    <location>
        <begin position="262"/>
        <end position="337"/>
    </location>
</feature>
<keyword evidence="4" id="KW-1185">Reference proteome</keyword>
<evidence type="ECO:0000313" key="4">
    <source>
        <dbReference type="Proteomes" id="UP000077521"/>
    </source>
</evidence>
<dbReference type="InterPro" id="IPR039146">
    <property type="entry name" value="GPANK1"/>
</dbReference>
<feature type="region of interest" description="Disordered" evidence="1">
    <location>
        <begin position="107"/>
        <end position="233"/>
    </location>
</feature>
<proteinExistence type="predicted"/>
<protein>
    <recommendedName>
        <fullName evidence="2">G-patch domain-containing protein</fullName>
    </recommendedName>
</protein>
<feature type="domain" description="G-patch" evidence="2">
    <location>
        <begin position="27"/>
        <end position="73"/>
    </location>
</feature>
<feature type="region of interest" description="Disordered" evidence="1">
    <location>
        <begin position="71"/>
        <end position="93"/>
    </location>
</feature>
<reference evidence="3" key="2">
    <citation type="journal article" date="2019" name="IMA Fungus">
        <title>Genome sequencing and comparison of five Tilletia species to identify candidate genes for the detection of regulated species infecting wheat.</title>
        <authorList>
            <person name="Nguyen H.D.T."/>
            <person name="Sultana T."/>
            <person name="Kesanakurti P."/>
            <person name="Hambleton S."/>
        </authorList>
    </citation>
    <scope>NUCLEOTIDE SEQUENCE</scope>
    <source>
        <strain evidence="3">DAOMC 236416</strain>
    </source>
</reference>
<evidence type="ECO:0000313" key="3">
    <source>
        <dbReference type="EMBL" id="KAE8259581.1"/>
    </source>
</evidence>
<dbReference type="InterPro" id="IPR000467">
    <property type="entry name" value="G_patch_dom"/>
</dbReference>
<feature type="compositionally biased region" description="Basic and acidic residues" evidence="1">
    <location>
        <begin position="216"/>
        <end position="230"/>
    </location>
</feature>
<evidence type="ECO:0000259" key="2">
    <source>
        <dbReference type="PROSITE" id="PS50174"/>
    </source>
</evidence>
<dbReference type="Pfam" id="PF01585">
    <property type="entry name" value="G-patch"/>
    <property type="match status" value="1"/>
</dbReference>